<dbReference type="Proteomes" id="UP001167919">
    <property type="component" value="Unassembled WGS sequence"/>
</dbReference>
<evidence type="ECO:0000256" key="2">
    <source>
        <dbReference type="HAMAP-Rule" id="MF_00984"/>
    </source>
</evidence>
<dbReference type="GO" id="GO:0006310">
    <property type="term" value="P:DNA recombination"/>
    <property type="evidence" value="ECO:0007669"/>
    <property type="project" value="UniProtKB-UniRule"/>
</dbReference>
<dbReference type="PANTHER" id="PTHR10302">
    <property type="entry name" value="SINGLE-STRANDED DNA-BINDING PROTEIN"/>
    <property type="match status" value="1"/>
</dbReference>
<dbReference type="PANTHER" id="PTHR10302:SF27">
    <property type="entry name" value="SINGLE-STRANDED DNA-BINDING PROTEIN"/>
    <property type="match status" value="1"/>
</dbReference>
<evidence type="ECO:0000313" key="6">
    <source>
        <dbReference type="EMBL" id="QAS69648.1"/>
    </source>
</evidence>
<evidence type="ECO:0000313" key="7">
    <source>
        <dbReference type="Proteomes" id="UP000286907"/>
    </source>
</evidence>
<keyword evidence="1 2" id="KW-0238">DNA-binding</keyword>
<evidence type="ECO:0000313" key="5">
    <source>
        <dbReference type="EMBL" id="MDN6900039.1"/>
    </source>
</evidence>
<dbReference type="GO" id="GO:0006260">
    <property type="term" value="P:DNA replication"/>
    <property type="evidence" value="ECO:0007669"/>
    <property type="project" value="UniProtKB-UniRule"/>
</dbReference>
<dbReference type="EMBL" id="SDWY01000002">
    <property type="protein sequence ID" value="MDN6900039.1"/>
    <property type="molecule type" value="Genomic_DNA"/>
</dbReference>
<dbReference type="Pfam" id="PF00436">
    <property type="entry name" value="SSB"/>
    <property type="match status" value="1"/>
</dbReference>
<dbReference type="GO" id="GO:0003697">
    <property type="term" value="F:single-stranded DNA binding"/>
    <property type="evidence" value="ECO:0007669"/>
    <property type="project" value="UniProtKB-UniRule"/>
</dbReference>
<dbReference type="AlphaFoldDB" id="A0AAJ1VNP5"/>
<evidence type="ECO:0000256" key="4">
    <source>
        <dbReference type="SAM" id="MobiDB-lite"/>
    </source>
</evidence>
<dbReference type="CDD" id="cd04496">
    <property type="entry name" value="SSB_OBF"/>
    <property type="match status" value="1"/>
</dbReference>
<dbReference type="SUPFAM" id="SSF50249">
    <property type="entry name" value="Nucleic acid-binding proteins"/>
    <property type="match status" value="1"/>
</dbReference>
<comment type="subunit">
    <text evidence="2">Homotetramer.</text>
</comment>
<keyword evidence="2" id="KW-0234">DNA repair</keyword>
<keyword evidence="2" id="KW-0235">DNA replication</keyword>
<comment type="function">
    <text evidence="2">Plays an important role in DNA replication, recombination and repair. Binds to ssDNA and to an array of partner proteins to recruit them to their sites of action during DNA metabolism.</text>
</comment>
<dbReference type="InterPro" id="IPR011344">
    <property type="entry name" value="ssDNA-bd"/>
</dbReference>
<evidence type="ECO:0000256" key="1">
    <source>
        <dbReference type="ARBA" id="ARBA00023125"/>
    </source>
</evidence>
<name>A0AAJ1VNP5_9LACO</name>
<sequence length="189" mass="20727">MINRVVLVGRITRDVELRYTGNGDAVGSFTIAVERNFTNRAGDREADFISCVIWRKPAENFANFTGKGAMVAVEGRLQTRTYDNNQGQKVYVTEIVVDNFQLLETRAQSEARRAQNGTPANGNASSAAPRSQSNFNIPTQQQPNPFDSQFSNNSQSASTNHNQANNSSSPFNTDAGNDSLDISDDDLPF</sequence>
<keyword evidence="2" id="KW-0233">DNA recombination</keyword>
<protein>
    <recommendedName>
        <fullName evidence="2 3">Single-stranded DNA-binding protein</fullName>
        <shortName evidence="2">SSB</shortName>
    </recommendedName>
</protein>
<dbReference type="Gene3D" id="2.40.50.140">
    <property type="entry name" value="Nucleic acid-binding proteins"/>
    <property type="match status" value="1"/>
</dbReference>
<reference evidence="6" key="3">
    <citation type="submission" date="2020-01" db="EMBL/GenBank/DDBJ databases">
        <authorList>
            <person name="Cousin F.J."/>
            <person name="Le Guellec R."/>
            <person name="Cretenet M."/>
        </authorList>
    </citation>
    <scope>NUCLEOTIDE SEQUENCE</scope>
    <source>
        <strain evidence="6">UCMA 15228</strain>
    </source>
</reference>
<feature type="short sequence motif" description="Important for interaction with partner proteins" evidence="2">
    <location>
        <begin position="184"/>
        <end position="189"/>
    </location>
</feature>
<dbReference type="PROSITE" id="PS50935">
    <property type="entry name" value="SSB"/>
    <property type="match status" value="1"/>
</dbReference>
<accession>A0AAJ1VNP5</accession>
<proteinExistence type="inferred from homology"/>
<dbReference type="NCBIfam" id="TIGR00621">
    <property type="entry name" value="ssb"/>
    <property type="match status" value="1"/>
</dbReference>
<organism evidence="5 8">
    <name type="scientific">Oenococcus sicerae</name>
    <dbReference type="NCBI Taxonomy" id="2203724"/>
    <lineage>
        <taxon>Bacteria</taxon>
        <taxon>Bacillati</taxon>
        <taxon>Bacillota</taxon>
        <taxon>Bacilli</taxon>
        <taxon>Lactobacillales</taxon>
        <taxon>Lactobacillaceae</taxon>
        <taxon>Oenococcus</taxon>
    </lineage>
</organism>
<evidence type="ECO:0000256" key="3">
    <source>
        <dbReference type="RuleBase" id="RU000524"/>
    </source>
</evidence>
<dbReference type="HAMAP" id="MF_00984">
    <property type="entry name" value="SSB"/>
    <property type="match status" value="1"/>
</dbReference>
<dbReference type="EMBL" id="CP029684">
    <property type="protein sequence ID" value="QAS69648.1"/>
    <property type="molecule type" value="Genomic_DNA"/>
</dbReference>
<comment type="caution">
    <text evidence="2">Lacks conserved residue(s) required for the propagation of feature annotation.</text>
</comment>
<keyword evidence="2" id="KW-0227">DNA damage</keyword>
<gene>
    <name evidence="5" type="primary">ssb</name>
    <name evidence="6" type="ORF">DLJ48_03495</name>
    <name evidence="5" type="ORF">EVC35_03330</name>
</gene>
<reference evidence="5" key="2">
    <citation type="submission" date="2019-01" db="EMBL/GenBank/DDBJ databases">
        <title>Oenococcus sicerae UCMA17102.</title>
        <authorList>
            <person name="Cousin F.J."/>
            <person name="Le Guellec R."/>
            <person name="Cretenet M."/>
        </authorList>
    </citation>
    <scope>NUCLEOTIDE SEQUENCE</scope>
    <source>
        <strain evidence="5">UCMA17102</strain>
    </source>
</reference>
<feature type="compositionally biased region" description="Polar residues" evidence="4">
    <location>
        <begin position="115"/>
        <end position="176"/>
    </location>
</feature>
<dbReference type="InterPro" id="IPR012340">
    <property type="entry name" value="NA-bd_OB-fold"/>
</dbReference>
<dbReference type="Proteomes" id="UP000286907">
    <property type="component" value="Chromosome"/>
</dbReference>
<dbReference type="GO" id="GO:0006281">
    <property type="term" value="P:DNA repair"/>
    <property type="evidence" value="ECO:0007669"/>
    <property type="project" value="UniProtKB-UniRule"/>
</dbReference>
<feature type="region of interest" description="Disordered" evidence="4">
    <location>
        <begin position="108"/>
        <end position="189"/>
    </location>
</feature>
<reference evidence="6 7" key="1">
    <citation type="journal article" date="2019" name="Syst. Appl. Microbiol.">
        <title>Oenococcus sicerae sp. nov., isolated from French cider.</title>
        <authorList>
            <person name="Cousin F.J."/>
            <person name="Le Guellec R."/>
            <person name="Chagnot C."/>
            <person name="Goux D."/>
            <person name="Dalmasso M."/>
            <person name="Laplace J.M."/>
            <person name="Cretenet M."/>
        </authorList>
    </citation>
    <scope>NUCLEOTIDE SEQUENCE [LARGE SCALE GENOMIC DNA]</scope>
    <source>
        <strain evidence="6 7">UCMA 15228</strain>
    </source>
</reference>
<evidence type="ECO:0000313" key="8">
    <source>
        <dbReference type="Proteomes" id="UP001167919"/>
    </source>
</evidence>
<keyword evidence="7" id="KW-1185">Reference proteome</keyword>
<dbReference type="GO" id="GO:0009295">
    <property type="term" value="C:nucleoid"/>
    <property type="evidence" value="ECO:0007669"/>
    <property type="project" value="TreeGrafter"/>
</dbReference>
<dbReference type="InterPro" id="IPR000424">
    <property type="entry name" value="Primosome_PriB/ssb"/>
</dbReference>
<dbReference type="RefSeq" id="WP_128685943.1">
    <property type="nucleotide sequence ID" value="NZ_CP029684.2"/>
</dbReference>